<evidence type="ECO:0000256" key="2">
    <source>
        <dbReference type="ARBA" id="ARBA00004477"/>
    </source>
</evidence>
<dbReference type="GO" id="GO:0046872">
    <property type="term" value="F:metal ion binding"/>
    <property type="evidence" value="ECO:0007669"/>
    <property type="project" value="UniProtKB-KW"/>
</dbReference>
<evidence type="ECO:0000256" key="1">
    <source>
        <dbReference type="ARBA" id="ARBA00001946"/>
    </source>
</evidence>
<evidence type="ECO:0000256" key="18">
    <source>
        <dbReference type="ARBA" id="ARBA00045078"/>
    </source>
</evidence>
<organism evidence="20 21">
    <name type="scientific">Tulasnella calospora MUT 4182</name>
    <dbReference type="NCBI Taxonomy" id="1051891"/>
    <lineage>
        <taxon>Eukaryota</taxon>
        <taxon>Fungi</taxon>
        <taxon>Dikarya</taxon>
        <taxon>Basidiomycota</taxon>
        <taxon>Agaricomycotina</taxon>
        <taxon>Agaricomycetes</taxon>
        <taxon>Cantharellales</taxon>
        <taxon>Tulasnellaceae</taxon>
        <taxon>Tulasnella</taxon>
    </lineage>
</organism>
<keyword evidence="7" id="KW-0328">Glycosyltransferase</keyword>
<dbReference type="GO" id="GO:0005789">
    <property type="term" value="C:endoplasmic reticulum membrane"/>
    <property type="evidence" value="ECO:0007669"/>
    <property type="project" value="UniProtKB-SubCell"/>
</dbReference>
<dbReference type="GO" id="GO:0016757">
    <property type="term" value="F:glycosyltransferase activity"/>
    <property type="evidence" value="ECO:0007669"/>
    <property type="project" value="UniProtKB-KW"/>
</dbReference>
<evidence type="ECO:0000256" key="4">
    <source>
        <dbReference type="ARBA" id="ARBA00009317"/>
    </source>
</evidence>
<keyword evidence="12" id="KW-0460">Magnesium</keyword>
<keyword evidence="8" id="KW-0808">Transferase</keyword>
<evidence type="ECO:0000313" key="21">
    <source>
        <dbReference type="Proteomes" id="UP000054248"/>
    </source>
</evidence>
<reference evidence="21" key="2">
    <citation type="submission" date="2015-01" db="EMBL/GenBank/DDBJ databases">
        <title>Evolutionary Origins and Diversification of the Mycorrhizal Mutualists.</title>
        <authorList>
            <consortium name="DOE Joint Genome Institute"/>
            <consortium name="Mycorrhizal Genomics Consortium"/>
            <person name="Kohler A."/>
            <person name="Kuo A."/>
            <person name="Nagy L.G."/>
            <person name="Floudas D."/>
            <person name="Copeland A."/>
            <person name="Barry K.W."/>
            <person name="Cichocki N."/>
            <person name="Veneault-Fourrey C."/>
            <person name="LaButti K."/>
            <person name="Lindquist E.A."/>
            <person name="Lipzen A."/>
            <person name="Lundell T."/>
            <person name="Morin E."/>
            <person name="Murat C."/>
            <person name="Riley R."/>
            <person name="Ohm R."/>
            <person name="Sun H."/>
            <person name="Tunlid A."/>
            <person name="Henrissat B."/>
            <person name="Grigoriev I.V."/>
            <person name="Hibbett D.S."/>
            <person name="Martin F."/>
        </authorList>
    </citation>
    <scope>NUCLEOTIDE SEQUENCE [LARGE SCALE GENOMIC DNA]</scope>
    <source>
        <strain evidence="21">MUT 4182</strain>
    </source>
</reference>
<comment type="subcellular location">
    <subcellularLocation>
        <location evidence="2">Endoplasmic reticulum membrane</location>
        <topology evidence="2">Multi-pass membrane protein</topology>
    </subcellularLocation>
</comment>
<keyword evidence="14 19" id="KW-0472">Membrane</keyword>
<keyword evidence="10" id="KW-0479">Metal-binding</keyword>
<feature type="transmembrane region" description="Helical" evidence="19">
    <location>
        <begin position="140"/>
        <end position="159"/>
    </location>
</feature>
<feature type="transmembrane region" description="Helical" evidence="19">
    <location>
        <begin position="347"/>
        <end position="367"/>
    </location>
</feature>
<gene>
    <name evidence="20" type="ORF">M407DRAFT_81222</name>
</gene>
<accession>A0A0C3KGX9</accession>
<dbReference type="EMBL" id="KN823162">
    <property type="protein sequence ID" value="KIO20768.1"/>
    <property type="molecule type" value="Genomic_DNA"/>
</dbReference>
<comment type="similarity">
    <text evidence="4">Belongs to the glycosyltransferase 4 family.</text>
</comment>
<evidence type="ECO:0000256" key="8">
    <source>
        <dbReference type="ARBA" id="ARBA00022679"/>
    </source>
</evidence>
<keyword evidence="11" id="KW-0256">Endoplasmic reticulum</keyword>
<evidence type="ECO:0000256" key="15">
    <source>
        <dbReference type="ARBA" id="ARBA00029567"/>
    </source>
</evidence>
<evidence type="ECO:0000256" key="9">
    <source>
        <dbReference type="ARBA" id="ARBA00022692"/>
    </source>
</evidence>
<evidence type="ECO:0000256" key="12">
    <source>
        <dbReference type="ARBA" id="ARBA00022842"/>
    </source>
</evidence>
<evidence type="ECO:0000256" key="7">
    <source>
        <dbReference type="ARBA" id="ARBA00022676"/>
    </source>
</evidence>
<dbReference type="GO" id="GO:0003975">
    <property type="term" value="F:UDP-N-acetylglucosamine-dolichyl-phosphate N-acetylglucosaminephosphotransferase activity"/>
    <property type="evidence" value="ECO:0007669"/>
    <property type="project" value="UniProtKB-EC"/>
</dbReference>
<dbReference type="InterPro" id="IPR000715">
    <property type="entry name" value="Glycosyl_transferase_4"/>
</dbReference>
<evidence type="ECO:0000313" key="20">
    <source>
        <dbReference type="EMBL" id="KIO20768.1"/>
    </source>
</evidence>
<evidence type="ECO:0000256" key="17">
    <source>
        <dbReference type="ARBA" id="ARBA00044717"/>
    </source>
</evidence>
<dbReference type="Proteomes" id="UP000054248">
    <property type="component" value="Unassembled WGS sequence"/>
</dbReference>
<name>A0A0C3KGX9_9AGAM</name>
<dbReference type="STRING" id="1051891.A0A0C3KGX9"/>
<dbReference type="CDD" id="cd06855">
    <property type="entry name" value="GT_GPT_euk"/>
    <property type="match status" value="1"/>
</dbReference>
<feature type="transmembrane region" description="Helical" evidence="19">
    <location>
        <begin position="449"/>
        <end position="471"/>
    </location>
</feature>
<evidence type="ECO:0000256" key="14">
    <source>
        <dbReference type="ARBA" id="ARBA00023136"/>
    </source>
</evidence>
<feature type="transmembrane region" description="Helical" evidence="19">
    <location>
        <begin position="171"/>
        <end position="187"/>
    </location>
</feature>
<dbReference type="OrthoDB" id="10262326at2759"/>
<dbReference type="EC" id="2.7.8.15" evidence="5"/>
<evidence type="ECO:0000256" key="11">
    <source>
        <dbReference type="ARBA" id="ARBA00022824"/>
    </source>
</evidence>
<comment type="catalytic activity">
    <reaction evidence="18">
        <text>a di-trans,poly-cis-dolichyl phosphate + UDP-N-acetyl-alpha-D-glucosamine = an N-acetyl-alpha-D-glucosaminyl-diphospho-di-trans,poly-cis-dolichol + UMP</text>
        <dbReference type="Rhea" id="RHEA:13289"/>
        <dbReference type="Rhea" id="RHEA-COMP:19498"/>
        <dbReference type="Rhea" id="RHEA-COMP:19507"/>
        <dbReference type="ChEBI" id="CHEBI:57683"/>
        <dbReference type="ChEBI" id="CHEBI:57705"/>
        <dbReference type="ChEBI" id="CHEBI:57865"/>
        <dbReference type="ChEBI" id="CHEBI:58427"/>
        <dbReference type="EC" id="2.7.8.15"/>
    </reaction>
    <physiologicalReaction direction="left-to-right" evidence="18">
        <dbReference type="Rhea" id="RHEA:13290"/>
    </physiologicalReaction>
</comment>
<dbReference type="UniPathway" id="UPA00378"/>
<dbReference type="PANTHER" id="PTHR10571:SF0">
    <property type="entry name" value="UDP-N-ACETYLGLUCOSAMINE--DOLICHYL-PHOSPHATE N-ACETYLGLUCOSAMINEPHOSPHOTRANSFERASE"/>
    <property type="match status" value="1"/>
</dbReference>
<comment type="pathway">
    <text evidence="3">Protein modification; protein glycosylation.</text>
</comment>
<evidence type="ECO:0000256" key="5">
    <source>
        <dbReference type="ARBA" id="ARBA00013225"/>
    </source>
</evidence>
<dbReference type="InterPro" id="IPR033895">
    <property type="entry name" value="GPT"/>
</dbReference>
<evidence type="ECO:0000256" key="3">
    <source>
        <dbReference type="ARBA" id="ARBA00004922"/>
    </source>
</evidence>
<reference evidence="20 21" key="1">
    <citation type="submission" date="2014-04" db="EMBL/GenBank/DDBJ databases">
        <authorList>
            <consortium name="DOE Joint Genome Institute"/>
            <person name="Kuo A."/>
            <person name="Girlanda M."/>
            <person name="Perotto S."/>
            <person name="Kohler A."/>
            <person name="Nagy L.G."/>
            <person name="Floudas D."/>
            <person name="Copeland A."/>
            <person name="Barry K.W."/>
            <person name="Cichocki N."/>
            <person name="Veneault-Fourrey C."/>
            <person name="LaButti K."/>
            <person name="Lindquist E.A."/>
            <person name="Lipzen A."/>
            <person name="Lundell T."/>
            <person name="Morin E."/>
            <person name="Murat C."/>
            <person name="Sun H."/>
            <person name="Tunlid A."/>
            <person name="Henrissat B."/>
            <person name="Grigoriev I.V."/>
            <person name="Hibbett D.S."/>
            <person name="Martin F."/>
            <person name="Nordberg H.P."/>
            <person name="Cantor M.N."/>
            <person name="Hua S.X."/>
        </authorList>
    </citation>
    <scope>NUCLEOTIDE SEQUENCE [LARGE SCALE GENOMIC DNA]</scope>
    <source>
        <strain evidence="20 21">MUT 4182</strain>
    </source>
</reference>
<keyword evidence="9 19" id="KW-0812">Transmembrane</keyword>
<evidence type="ECO:0000256" key="6">
    <source>
        <dbReference type="ARBA" id="ARBA00017659"/>
    </source>
</evidence>
<keyword evidence="13 19" id="KW-1133">Transmembrane helix</keyword>
<evidence type="ECO:0000256" key="16">
    <source>
        <dbReference type="ARBA" id="ARBA00033238"/>
    </source>
</evidence>
<proteinExistence type="inferred from homology"/>
<dbReference type="PANTHER" id="PTHR10571">
    <property type="entry name" value="UDP-N-ACETYLGLUCOSAMINE--DOLICHYL-PHOSPHATE N-ACETYLGLUCOSAMINEPHOSPHOTRANSFERASE"/>
    <property type="match status" value="1"/>
</dbReference>
<dbReference type="GO" id="GO:0006488">
    <property type="term" value="P:dolichol-linked oligosaccharide biosynthetic process"/>
    <property type="evidence" value="ECO:0007669"/>
    <property type="project" value="InterPro"/>
</dbReference>
<protein>
    <recommendedName>
        <fullName evidence="6">UDP-N-acetylglucosamine--dolichyl-phosphate N-acetylglucosaminephosphotransferase</fullName>
        <ecNumber evidence="5">2.7.8.15</ecNumber>
    </recommendedName>
    <alternativeName>
        <fullName evidence="15">GlcNAc-1-P transferase</fullName>
    </alternativeName>
    <alternativeName>
        <fullName evidence="16">N-acetylglucosamine-1-phosphate transferase</fullName>
    </alternativeName>
</protein>
<feature type="transmembrane region" description="Helical" evidence="19">
    <location>
        <begin position="323"/>
        <end position="341"/>
    </location>
</feature>
<feature type="transmembrane region" description="Helical" evidence="19">
    <location>
        <begin position="17"/>
        <end position="39"/>
    </location>
</feature>
<evidence type="ECO:0000256" key="10">
    <source>
        <dbReference type="ARBA" id="ARBA00022723"/>
    </source>
</evidence>
<evidence type="ECO:0000256" key="19">
    <source>
        <dbReference type="SAM" id="Phobius"/>
    </source>
</evidence>
<feature type="transmembrane region" description="Helical" evidence="19">
    <location>
        <begin position="51"/>
        <end position="74"/>
    </location>
</feature>
<keyword evidence="21" id="KW-1185">Reference proteome</keyword>
<dbReference type="Pfam" id="PF00953">
    <property type="entry name" value="Glycos_transf_4"/>
    <property type="match status" value="1"/>
</dbReference>
<evidence type="ECO:0000256" key="13">
    <source>
        <dbReference type="ARBA" id="ARBA00022989"/>
    </source>
</evidence>
<feature type="transmembrane region" description="Helical" evidence="19">
    <location>
        <begin position="94"/>
        <end position="114"/>
    </location>
</feature>
<feature type="transmembrane region" description="Helical" evidence="19">
    <location>
        <begin position="293"/>
        <end position="311"/>
    </location>
</feature>
<comment type="cofactor">
    <cofactor evidence="1">
        <name>Mg(2+)</name>
        <dbReference type="ChEBI" id="CHEBI:18420"/>
    </cofactor>
</comment>
<dbReference type="AlphaFoldDB" id="A0A0C3KGX9"/>
<comment type="function">
    <text evidence="17">UDP-N-acetylglucosamine--dolichyl-phosphate N-acetylglucosaminephosphotransferase that operates in the biosynthetic pathway of dolichol-linked oligosaccharides, the glycan precursors employed in protein asparagine (N)-glycosylation. The assembly of dolichol-linked oligosaccharides begins on the cytosolic side of the endoplasmic reticulum membrane and finishes in its lumen. The sequential addition of sugars to dolichol pyrophosphate produces dolichol-linked oligosaccharides containing fourteen sugars, including two GlcNAcs, nine mannoses and three glucoses. Once assembled, the oligosaccharide is transferred from the lipid to nascent proteins by oligosaccharyltransferases. Catalyzes the initial step of dolichol-linked oligosaccharide biosynthesis, transfering GlcNAc-1-P from cytosolic UDP-GlcNAc onto the carrier lipid dolichyl phosphate (P-dolichol), yielding GlcNAc-P-P-dolichol embedded in the cytoplasmic leaflet of the endoplasmic reticulum membrane.</text>
</comment>
<sequence>MAQITSKPRPPPPQRTVPFAVVSVLLPCSAALIGAPFLYPSSTLPFLSASLGFALLAFLLTLTLVPALGGAFLLADLKGRDLLKRATHYIPESIGLIAASVYIALLILFIPFPFSNFLQNDEKKKLVEGLARADFPHQQLSVYLAAILSLLIATLLGFLDDVFDIRWRHKLPIPIIASVPLLMVYFAEGGNTRVIVPKPLRFVLGNAVDLGVLYYVYMSLLSTFCTNSINILAGINGLEATQALIIAISVALNDSLYLPWRFNLTVGESTHVGGVYAAGMSYGSRELMERHLLSLYFMLPLIGVCSGFLYHNWYPARVFPGDTLCYFTGMAFAVVGILGHFSKTLLLFFIPQIFNFLLSCPQIFGIIPCPRHRVPRLDEKASSTLLYPSRVQFVEPPSRLATVILKVFSSLRLTDLCYDDETGRIKSATNFTLPNVILVIAGPMKEPHITIAVAVIQIAGSCLAFSIRYGLSGLFYDGDRR</sequence>
<dbReference type="HOGENOM" id="CLU_029942_1_1_1"/>